<dbReference type="STRING" id="708197.A0A161V310"/>
<proteinExistence type="predicted"/>
<feature type="region of interest" description="Disordered" evidence="1">
    <location>
        <begin position="1255"/>
        <end position="1277"/>
    </location>
</feature>
<accession>A0A161V310</accession>
<evidence type="ECO:0000313" key="3">
    <source>
        <dbReference type="EMBL" id="KZL76481.1"/>
    </source>
</evidence>
<feature type="compositionally biased region" description="Polar residues" evidence="1">
    <location>
        <begin position="337"/>
        <end position="373"/>
    </location>
</feature>
<feature type="chain" id="PRO_5007827903" evidence="2">
    <location>
        <begin position="26"/>
        <end position="1451"/>
    </location>
</feature>
<feature type="region of interest" description="Disordered" evidence="1">
    <location>
        <begin position="499"/>
        <end position="529"/>
    </location>
</feature>
<feature type="signal peptide" evidence="2">
    <location>
        <begin position="1"/>
        <end position="25"/>
    </location>
</feature>
<evidence type="ECO:0000256" key="1">
    <source>
        <dbReference type="SAM" id="MobiDB-lite"/>
    </source>
</evidence>
<evidence type="ECO:0000313" key="4">
    <source>
        <dbReference type="Proteomes" id="UP000076552"/>
    </source>
</evidence>
<sequence length="1451" mass="146818">MRASTLAVAVASVVALLSSIKGAAADENAGKPRKRGKLQRVAASINFKNGARSPRDLNDFVSYDYGYSYPAPPSPTTYAEESSSLSIMTSLASSNNASYTEVSSVASNTGTSGVSDSASFSSTVSARASATLSDTVITSTPAPVTGSSTSFVLTYNSSINLIDSSGTIASGTRSLSITESAFWPPVSTSSLGSRQSRSSIFTVTSYDFNKTTSLGVDPAPSNSEAESGTLATVTETEAPFTSSIESWNDTTSSLSATVSSFQSLFTTMAPSTSSSLVAVSTSSTSTEPNNTTLSTRVIAASNTTFTIVGTATAFPNGPSGSETFSLSSNSLPFPVPNSSTALGSSDSTVPLTIGTGSARPTPSPNNGTATVTASNSLPPSFPIPSSAISTTTWNASDAPFSATSSPMSSATSSSVVSLSQTVVPLPLPNVTTIISREGTIFVSTIFGTGSATSPPLETASSPSSTLNMTTSVISSAAVSTILETGGTMSWPAASNSTRYSLTGTGPPSPITASSSSSASSRTGNANGTITNSPVLLTSTLFISETGSVIQTSIAVTAVSPSPSNSTLWLSGTISSTSEATSKTEPFSSIVNSSSGVVPYPTSNTTSLIGRPGTATHSSTSLTAPWNSTLSVTSTRSATDSLIVSTIVATSIWNNTWTLPLTSGSVVMPTPSQLPNSTWATSANANFTATNHASDLTASKGMSTATQTSAIASSWPVSNSTTLIWATSTTSAPFSTSVITSRAQSSMLSSIMPPWATFNSTSASITGTVSIPMITASMGTATDITSSPSASFTWTNLTISRPPTGSLTASFITVSGGITVTLWPTGMNPNSTWTSQVSTTASPSLSINGTVLQTAGNGTWRQTSVRASASRVLPSPTGSSTLIPSPTRVESSSMLLSTVVSGTGITTASTSIAFPSTGLPPFPTANSTSSLLTTRDVTITVSGSIVTLVSTLTGVPTALTGSVTGPPVSSTLPPFPTKNSTLAPGATASGTGILHTDSGIILQTSEPAETSSGGFSTTILSPTLTGNVTVFPGPTGNVTISWIPRTTSDPLPSTLTTTRANGSVTGNITTVSSSGISPPFPTSNSTVESRLTSAFTGTGVTITDSGTGRPSASSTLLSSTWGQWPNKTTANTFSATGVPTFPSGTVFATTSSTVALSSDPATRISSTASKSSLPLPPFVNSTTISGSVPTSHLTWTISGTAISSFSILPVPTLPHASSSVSVRTSSGTGSFPIPAGTSVSVSRISSFTTVSRTSPLPSVTISDQTTTTNPTGLPPGNSSPCNTITITNGTVTQVVTRSVLITTVTASADPTVVYPPYSTNGTVMSSKISCTSKWQNITSTVSAAGFSSTWTSLVLANRTSSSLDSATTFITSTTSRLGDPNRGNNGLPAESNFALGTPTTTITDAPLPSNSAYPWGGLGPVFRHNDESEPKTGGSLLMKPEGQKENGAWWSR</sequence>
<feature type="compositionally biased region" description="Low complexity" evidence="1">
    <location>
        <begin position="510"/>
        <end position="525"/>
    </location>
</feature>
<organism evidence="3 4">
    <name type="scientific">Colletotrichum tofieldiae</name>
    <dbReference type="NCBI Taxonomy" id="708197"/>
    <lineage>
        <taxon>Eukaryota</taxon>
        <taxon>Fungi</taxon>
        <taxon>Dikarya</taxon>
        <taxon>Ascomycota</taxon>
        <taxon>Pezizomycotina</taxon>
        <taxon>Sordariomycetes</taxon>
        <taxon>Hypocreomycetidae</taxon>
        <taxon>Glomerellales</taxon>
        <taxon>Glomerellaceae</taxon>
        <taxon>Colletotrichum</taxon>
        <taxon>Colletotrichum spaethianum species complex</taxon>
    </lineage>
</organism>
<evidence type="ECO:0000256" key="2">
    <source>
        <dbReference type="SAM" id="SignalP"/>
    </source>
</evidence>
<dbReference type="Proteomes" id="UP000076552">
    <property type="component" value="Unassembled WGS sequence"/>
</dbReference>
<protein>
    <submittedName>
        <fullName evidence="3">Uncharacterized protein</fullName>
    </submittedName>
</protein>
<feature type="compositionally biased region" description="Polar residues" evidence="1">
    <location>
        <begin position="1396"/>
        <end position="1411"/>
    </location>
</feature>
<reference evidence="3 4" key="1">
    <citation type="submission" date="2015-06" db="EMBL/GenBank/DDBJ databases">
        <title>Survival trade-offs in plant roots during colonization by closely related pathogenic and mutualistic fungi.</title>
        <authorList>
            <person name="Hacquard S."/>
            <person name="Kracher B."/>
            <person name="Hiruma K."/>
            <person name="Weinman A."/>
            <person name="Muench P."/>
            <person name="Garrido Oter R."/>
            <person name="Ver Loren van Themaat E."/>
            <person name="Dallerey J.-F."/>
            <person name="Damm U."/>
            <person name="Henrissat B."/>
            <person name="Lespinet O."/>
            <person name="Thon M."/>
            <person name="Kemen E."/>
            <person name="McHardy A.C."/>
            <person name="Schulze-Lefert P."/>
            <person name="O'Connell R.J."/>
        </authorList>
    </citation>
    <scope>NUCLEOTIDE SEQUENCE [LARGE SCALE GENOMIC DNA]</scope>
    <source>
        <strain evidence="3 4">0861</strain>
    </source>
</reference>
<feature type="region of interest" description="Disordered" evidence="1">
    <location>
        <begin position="1373"/>
        <end position="1451"/>
    </location>
</feature>
<comment type="caution">
    <text evidence="3">The sequence shown here is derived from an EMBL/GenBank/DDBJ whole genome shotgun (WGS) entry which is preliminary data.</text>
</comment>
<feature type="compositionally biased region" description="Low complexity" evidence="1">
    <location>
        <begin position="1264"/>
        <end position="1275"/>
    </location>
</feature>
<dbReference type="EMBL" id="LFIV01000014">
    <property type="protein sequence ID" value="KZL76481.1"/>
    <property type="molecule type" value="Genomic_DNA"/>
</dbReference>
<keyword evidence="2" id="KW-0732">Signal</keyword>
<feature type="region of interest" description="Disordered" evidence="1">
    <location>
        <begin position="337"/>
        <end position="377"/>
    </location>
</feature>
<keyword evidence="4" id="KW-1185">Reference proteome</keyword>
<name>A0A161V310_9PEZI</name>
<gene>
    <name evidence="3" type="ORF">CT0861_10748</name>
</gene>